<keyword evidence="4" id="KW-0288">FMN</keyword>
<dbReference type="AlphaFoldDB" id="A0A1I6TNJ0"/>
<keyword evidence="3" id="KW-0285">Flavoprotein</keyword>
<feature type="domain" description="Nitroreductase" evidence="7">
    <location>
        <begin position="19"/>
        <end position="186"/>
    </location>
</feature>
<evidence type="ECO:0000313" key="9">
    <source>
        <dbReference type="Proteomes" id="UP000198660"/>
    </source>
</evidence>
<keyword evidence="5" id="KW-0521">NADP</keyword>
<dbReference type="InterPro" id="IPR029479">
    <property type="entry name" value="Nitroreductase"/>
</dbReference>
<accession>A0A1I6TNJ0</accession>
<dbReference type="InterPro" id="IPR000415">
    <property type="entry name" value="Nitroreductase-like"/>
</dbReference>
<keyword evidence="9" id="KW-1185">Reference proteome</keyword>
<comment type="cofactor">
    <cofactor evidence="1">
        <name>FMN</name>
        <dbReference type="ChEBI" id="CHEBI:58210"/>
    </cofactor>
</comment>
<dbReference type="Pfam" id="PF00881">
    <property type="entry name" value="Nitroreductase"/>
    <property type="match status" value="1"/>
</dbReference>
<dbReference type="CDD" id="cd02149">
    <property type="entry name" value="NfsB-like"/>
    <property type="match status" value="1"/>
</dbReference>
<evidence type="ECO:0000256" key="3">
    <source>
        <dbReference type="ARBA" id="ARBA00022630"/>
    </source>
</evidence>
<dbReference type="PANTHER" id="PTHR43673:SF2">
    <property type="entry name" value="NITROREDUCTASE"/>
    <property type="match status" value="1"/>
</dbReference>
<dbReference type="EMBL" id="FPAA01000010">
    <property type="protein sequence ID" value="SFS90793.1"/>
    <property type="molecule type" value="Genomic_DNA"/>
</dbReference>
<reference evidence="9" key="1">
    <citation type="submission" date="2016-10" db="EMBL/GenBank/DDBJ databases">
        <authorList>
            <person name="Varghese N."/>
            <person name="Submissions S."/>
        </authorList>
    </citation>
    <scope>NUCLEOTIDE SEQUENCE [LARGE SCALE GENOMIC DNA]</scope>
    <source>
        <strain evidence="9">DSM 45789</strain>
    </source>
</reference>
<organism evidence="8 9">
    <name type="scientific">Marininema halotolerans</name>
    <dbReference type="NCBI Taxonomy" id="1155944"/>
    <lineage>
        <taxon>Bacteria</taxon>
        <taxon>Bacillati</taxon>
        <taxon>Bacillota</taxon>
        <taxon>Bacilli</taxon>
        <taxon>Bacillales</taxon>
        <taxon>Thermoactinomycetaceae</taxon>
        <taxon>Marininema</taxon>
    </lineage>
</organism>
<evidence type="ECO:0000313" key="8">
    <source>
        <dbReference type="EMBL" id="SFS90793.1"/>
    </source>
</evidence>
<dbReference type="SUPFAM" id="SSF55469">
    <property type="entry name" value="FMN-dependent nitroreductase-like"/>
    <property type="match status" value="1"/>
</dbReference>
<dbReference type="Gene3D" id="3.40.109.10">
    <property type="entry name" value="NADH Oxidase"/>
    <property type="match status" value="1"/>
</dbReference>
<evidence type="ECO:0000259" key="7">
    <source>
        <dbReference type="Pfam" id="PF00881"/>
    </source>
</evidence>
<dbReference type="GO" id="GO:0016491">
    <property type="term" value="F:oxidoreductase activity"/>
    <property type="evidence" value="ECO:0007669"/>
    <property type="project" value="UniProtKB-KW"/>
</dbReference>
<sequence length="227" mass="26686">MYKLDKTTIHTTIREALHFRHATKMFDPNKKIAEDDFNLILESARLAPSSFGFEPWKFVVVQNKELREQLVPYAWGAKNQLPTASHFIIALARTAKDLRYDSDYVMHMMRDIHHLPEEALLARHSFFRNFQESDFKLLEDERRMFDWACKQTYIAVSNMMNTAAQMEIDSCPIEGFDKEKLEAILTERKVISPEHFGVAVMVAFGYRMKEPRPKTRLPLTEIVEWIE</sequence>
<evidence type="ECO:0000256" key="5">
    <source>
        <dbReference type="ARBA" id="ARBA00022857"/>
    </source>
</evidence>
<dbReference type="InterPro" id="IPR033878">
    <property type="entry name" value="NfsB-like"/>
</dbReference>
<comment type="similarity">
    <text evidence="2">Belongs to the nitroreductase family.</text>
</comment>
<evidence type="ECO:0000256" key="2">
    <source>
        <dbReference type="ARBA" id="ARBA00007118"/>
    </source>
</evidence>
<dbReference type="Proteomes" id="UP000198660">
    <property type="component" value="Unassembled WGS sequence"/>
</dbReference>
<proteinExistence type="inferred from homology"/>
<protein>
    <recommendedName>
        <fullName evidence="7">Nitroreductase domain-containing protein</fullName>
    </recommendedName>
</protein>
<dbReference type="PANTHER" id="PTHR43673">
    <property type="entry name" value="NAD(P)H NITROREDUCTASE YDGI-RELATED"/>
    <property type="match status" value="1"/>
</dbReference>
<name>A0A1I6TNJ0_9BACL</name>
<evidence type="ECO:0000256" key="6">
    <source>
        <dbReference type="ARBA" id="ARBA00023002"/>
    </source>
</evidence>
<keyword evidence="6" id="KW-0560">Oxidoreductase</keyword>
<gene>
    <name evidence="8" type="ORF">SAMN05444972_110169</name>
</gene>
<evidence type="ECO:0000256" key="1">
    <source>
        <dbReference type="ARBA" id="ARBA00001917"/>
    </source>
</evidence>
<evidence type="ECO:0000256" key="4">
    <source>
        <dbReference type="ARBA" id="ARBA00022643"/>
    </source>
</evidence>